<evidence type="ECO:0000313" key="3">
    <source>
        <dbReference type="Proteomes" id="UP000593567"/>
    </source>
</evidence>
<feature type="transmembrane region" description="Helical" evidence="1">
    <location>
        <begin position="38"/>
        <end position="60"/>
    </location>
</feature>
<dbReference type="AlphaFoldDB" id="A0A7J7JKJ8"/>
<evidence type="ECO:0008006" key="4">
    <source>
        <dbReference type="Google" id="ProtNLM"/>
    </source>
</evidence>
<organism evidence="2 3">
    <name type="scientific">Bugula neritina</name>
    <name type="common">Brown bryozoan</name>
    <name type="synonym">Sertularia neritina</name>
    <dbReference type="NCBI Taxonomy" id="10212"/>
    <lineage>
        <taxon>Eukaryota</taxon>
        <taxon>Metazoa</taxon>
        <taxon>Spiralia</taxon>
        <taxon>Lophotrochozoa</taxon>
        <taxon>Bryozoa</taxon>
        <taxon>Gymnolaemata</taxon>
        <taxon>Cheilostomatida</taxon>
        <taxon>Flustrina</taxon>
        <taxon>Buguloidea</taxon>
        <taxon>Bugulidae</taxon>
        <taxon>Bugula</taxon>
    </lineage>
</organism>
<proteinExistence type="predicted"/>
<evidence type="ECO:0000313" key="2">
    <source>
        <dbReference type="EMBL" id="KAF6026840.1"/>
    </source>
</evidence>
<comment type="caution">
    <text evidence="2">The sequence shown here is derived from an EMBL/GenBank/DDBJ whole genome shotgun (WGS) entry which is preliminary data.</text>
</comment>
<feature type="transmembrane region" description="Helical" evidence="1">
    <location>
        <begin position="171"/>
        <end position="191"/>
    </location>
</feature>
<feature type="transmembrane region" description="Helical" evidence="1">
    <location>
        <begin position="113"/>
        <end position="133"/>
    </location>
</feature>
<evidence type="ECO:0000256" key="1">
    <source>
        <dbReference type="SAM" id="Phobius"/>
    </source>
</evidence>
<feature type="transmembrane region" description="Helical" evidence="1">
    <location>
        <begin position="211"/>
        <end position="239"/>
    </location>
</feature>
<dbReference type="GO" id="GO:0016020">
    <property type="term" value="C:membrane"/>
    <property type="evidence" value="ECO:0007669"/>
    <property type="project" value="TreeGrafter"/>
</dbReference>
<dbReference type="Proteomes" id="UP000593567">
    <property type="component" value="Unassembled WGS sequence"/>
</dbReference>
<dbReference type="EMBL" id="VXIV02002198">
    <property type="protein sequence ID" value="KAF6026840.1"/>
    <property type="molecule type" value="Genomic_DNA"/>
</dbReference>
<dbReference type="OrthoDB" id="419711at2759"/>
<sequence>MCGGSKDTECSPRNFLFSNTAAWRLYSPENVNSKSVRVFYLVWRWFWALLFLATYILSIVNNISEGPKWLIYLTNWAYTVFNASQLTNAVVSTICFASKAEPEEMRFYMKLNWFLYELSQAAAVVITILYWALLFDPNDLSSVQVHTYFNHGVNGAFVLIDIWVTAMPIKALHFYIPTAFGLTWAIFALIYDFVGGTNGRNEPYIYQIFDWTAGATMPAIATVAAIAVAIIVHFILFGFFHLRVYLYSRCSANTLAPIDGNSNPKYNSVEMVER</sequence>
<feature type="transmembrane region" description="Helical" evidence="1">
    <location>
        <begin position="145"/>
        <end position="164"/>
    </location>
</feature>
<protein>
    <recommendedName>
        <fullName evidence="4">Protein rolling stone</fullName>
    </recommendedName>
</protein>
<keyword evidence="3" id="KW-1185">Reference proteome</keyword>
<keyword evidence="1" id="KW-1133">Transmembrane helix</keyword>
<name>A0A7J7JKJ8_BUGNE</name>
<keyword evidence="1" id="KW-0472">Membrane</keyword>
<dbReference type="PANTHER" id="PTHR12242:SF49">
    <property type="entry name" value="HEADBUTT, ISOFORM E"/>
    <property type="match status" value="1"/>
</dbReference>
<keyword evidence="1" id="KW-0812">Transmembrane</keyword>
<reference evidence="2" key="1">
    <citation type="submission" date="2020-06" db="EMBL/GenBank/DDBJ databases">
        <title>Draft genome of Bugula neritina, a colonial animal packing powerful symbionts and potential medicines.</title>
        <authorList>
            <person name="Rayko M."/>
        </authorList>
    </citation>
    <scope>NUCLEOTIDE SEQUENCE [LARGE SCALE GENOMIC DNA]</scope>
    <source>
        <strain evidence="2">Kwan_BN1</strain>
    </source>
</reference>
<dbReference type="Pfam" id="PF21534">
    <property type="entry name" value="Rost"/>
    <property type="match status" value="1"/>
</dbReference>
<dbReference type="InterPro" id="IPR049352">
    <property type="entry name" value="Rost"/>
</dbReference>
<dbReference type="PANTHER" id="PTHR12242">
    <property type="entry name" value="OS02G0130600 PROTEIN-RELATED"/>
    <property type="match status" value="1"/>
</dbReference>
<gene>
    <name evidence="2" type="ORF">EB796_014854</name>
</gene>
<accession>A0A7J7JKJ8</accession>